<reference evidence="1" key="1">
    <citation type="submission" date="2021-03" db="EMBL/GenBank/DDBJ databases">
        <title>Streptomyces poriferae sp. nov., a novel marine sponge-derived Actinobacteria species with anti-MRSA activity.</title>
        <authorList>
            <person name="Sandoval-Powers M."/>
            <person name="Kralova S."/>
            <person name="Nguyen G.-S."/>
            <person name="Fawwal D."/>
            <person name="Degnes K."/>
            <person name="Klinkenberg G."/>
            <person name="Sletta H."/>
            <person name="Wentzel A."/>
            <person name="Liles M.R."/>
        </authorList>
    </citation>
    <scope>NUCLEOTIDE SEQUENCE</scope>
    <source>
        <strain evidence="1">DSM 41794</strain>
    </source>
</reference>
<evidence type="ECO:0000313" key="2">
    <source>
        <dbReference type="Proteomes" id="UP000664167"/>
    </source>
</evidence>
<keyword evidence="2" id="KW-1185">Reference proteome</keyword>
<proteinExistence type="predicted"/>
<dbReference type="RefSeq" id="WP_206960832.1">
    <property type="nucleotide sequence ID" value="NZ_BAAAJJ010000002.1"/>
</dbReference>
<dbReference type="AlphaFoldDB" id="A0A939JHD0"/>
<organism evidence="1 2">
    <name type="scientific">Streptomyces beijiangensis</name>
    <dbReference type="NCBI Taxonomy" id="163361"/>
    <lineage>
        <taxon>Bacteria</taxon>
        <taxon>Bacillati</taxon>
        <taxon>Actinomycetota</taxon>
        <taxon>Actinomycetes</taxon>
        <taxon>Kitasatosporales</taxon>
        <taxon>Streptomycetaceae</taxon>
        <taxon>Streptomyces</taxon>
    </lineage>
</organism>
<dbReference type="EMBL" id="JAFLRJ010000051">
    <property type="protein sequence ID" value="MBO0511414.1"/>
    <property type="molecule type" value="Genomic_DNA"/>
</dbReference>
<gene>
    <name evidence="1" type="ORF">J0695_06275</name>
</gene>
<dbReference type="Proteomes" id="UP000664167">
    <property type="component" value="Unassembled WGS sequence"/>
</dbReference>
<comment type="caution">
    <text evidence="1">The sequence shown here is derived from an EMBL/GenBank/DDBJ whole genome shotgun (WGS) entry which is preliminary data.</text>
</comment>
<accession>A0A939JHD0</accession>
<evidence type="ECO:0000313" key="1">
    <source>
        <dbReference type="EMBL" id="MBO0511414.1"/>
    </source>
</evidence>
<name>A0A939JHD0_9ACTN</name>
<sequence>MHDTLHAMRSPILAIRPLIPAEQSSGGVVCSMSTSGECQNLTVAVVQAGMRGYDLATPMGGKIVMAMGLAGLPSSEWMIRDAKGRKHSFDSEEEAFGELSEYGEGATVWTREVYRAFFVTKSVDGWKQVQDQRS</sequence>
<protein>
    <submittedName>
        <fullName evidence="1">Uncharacterized protein</fullName>
    </submittedName>
</protein>